<accession>A0ABS0UWT4</accession>
<evidence type="ECO:0000259" key="1">
    <source>
        <dbReference type="Pfam" id="PF12183"/>
    </source>
</evidence>
<comment type="caution">
    <text evidence="2">The sequence shown here is derived from an EMBL/GenBank/DDBJ whole genome shotgun (WGS) entry which is preliminary data.</text>
</comment>
<name>A0ABS0UWT4_9PSED</name>
<dbReference type="Proteomes" id="UP000607562">
    <property type="component" value="Unassembled WGS sequence"/>
</dbReference>
<evidence type="ECO:0000313" key="3">
    <source>
        <dbReference type="Proteomes" id="UP000607562"/>
    </source>
</evidence>
<dbReference type="InterPro" id="IPR022009">
    <property type="entry name" value="Resctriction_endonuc_II_NotI"/>
</dbReference>
<dbReference type="Pfam" id="PF12183">
    <property type="entry name" value="NotI"/>
    <property type="match status" value="1"/>
</dbReference>
<sequence>MVVRPRNDIVEIFGYASDDLSPIARQAWANRHCIFIGATCTKTNHDGSEVYGACSVTSMGEDCIICPNRLYAGNYQILVDVAADAFGPGLPVRSYSDYINLRQQGSSEVCVVALGQKSGKEVKLGRQLSMDWVLAKVSGRTLLGYVGVEVQSIDITGNYRDNWASYRDLPYSQNSIIQASGHGMNWANVHKRLIPQLIRKGLIYSRSNHVTSGLYFLLPEIVYRRFETVIGADIPIEREASPDNMTVFTYGLAPTVPHGCIRGLVPIRKLRFSLEEFSSRFVAGSNLPSGGELDAAVLRGLN</sequence>
<dbReference type="RefSeq" id="WP_198707071.1">
    <property type="nucleotide sequence ID" value="NZ_JAEILM010000023.1"/>
</dbReference>
<feature type="domain" description="Restriction endonuclease type II NotI" evidence="1">
    <location>
        <begin position="38"/>
        <end position="206"/>
    </location>
</feature>
<gene>
    <name evidence="2" type="ORF">YA0871_07455</name>
</gene>
<organism evidence="2 3">
    <name type="scientific">Pseudomonas paralactis</name>
    <dbReference type="NCBI Taxonomy" id="1615673"/>
    <lineage>
        <taxon>Bacteria</taxon>
        <taxon>Pseudomonadati</taxon>
        <taxon>Pseudomonadota</taxon>
        <taxon>Gammaproteobacteria</taxon>
        <taxon>Pseudomonadales</taxon>
        <taxon>Pseudomonadaceae</taxon>
        <taxon>Pseudomonas</taxon>
    </lineage>
</organism>
<reference evidence="2 3" key="1">
    <citation type="submission" date="2020-12" db="EMBL/GenBank/DDBJ databases">
        <title>Comparative genomic insights into the epidemiology and virulence of plant pathogenic Pseudomonads from Turkey.</title>
        <authorList>
            <person name="Dillon M."/>
            <person name="Ruiz-Bedoya T."/>
            <person name="Bendalovic-Torma C."/>
            <person name="Guttman K.M."/>
            <person name="Kwak H."/>
            <person name="Middleton M.A."/>
            <person name="Wang P.W."/>
            <person name="Horuz S."/>
            <person name="Aysan Y."/>
            <person name="Guttman D.S."/>
        </authorList>
    </citation>
    <scope>NUCLEOTIDE SEQUENCE [LARGE SCALE GENOMIC DNA]</scope>
    <source>
        <strain evidence="2 3">Marul_2_1</strain>
    </source>
</reference>
<evidence type="ECO:0000313" key="2">
    <source>
        <dbReference type="EMBL" id="MBI6632491.1"/>
    </source>
</evidence>
<dbReference type="EMBL" id="JAEILM010000023">
    <property type="protein sequence ID" value="MBI6632491.1"/>
    <property type="molecule type" value="Genomic_DNA"/>
</dbReference>
<proteinExistence type="predicted"/>
<protein>
    <recommendedName>
        <fullName evidence="1">Restriction endonuclease type II NotI domain-containing protein</fullName>
    </recommendedName>
</protein>
<keyword evidence="3" id="KW-1185">Reference proteome</keyword>